<organism evidence="8">
    <name type="scientific">Tricholoma matsutake</name>
    <name type="common">Matsutake mushroom</name>
    <name type="synonym">Tricholoma nauseosum</name>
    <dbReference type="NCBI Taxonomy" id="40145"/>
    <lineage>
        <taxon>Eukaryota</taxon>
        <taxon>Fungi</taxon>
        <taxon>Dikarya</taxon>
        <taxon>Basidiomycota</taxon>
        <taxon>Agaricomycotina</taxon>
        <taxon>Agaricomycetes</taxon>
        <taxon>Agaricomycetidae</taxon>
        <taxon>Agaricales</taxon>
        <taxon>Tricholomatineae</taxon>
        <taxon>Tricholomataceae</taxon>
        <taxon>Tricholoma</taxon>
    </lineage>
</organism>
<dbReference type="GO" id="GO:0003677">
    <property type="term" value="F:DNA binding"/>
    <property type="evidence" value="ECO:0007669"/>
    <property type="project" value="UniProtKB-KW"/>
</dbReference>
<dbReference type="InterPro" id="IPR009057">
    <property type="entry name" value="Homeodomain-like_sf"/>
</dbReference>
<protein>
    <submittedName>
        <fullName evidence="8">Homeodomain 1</fullName>
    </submittedName>
</protein>
<keyword evidence="2 8" id="KW-0238">DNA-binding</keyword>
<dbReference type="AlphaFoldDB" id="V5YU87"/>
<dbReference type="InterPro" id="IPR001356">
    <property type="entry name" value="HD"/>
</dbReference>
<reference evidence="8" key="1">
    <citation type="submission" date="2013-02" db="EMBL/GenBank/DDBJ databases">
        <title>Structure of A-mating type locus in the ectomycorrhizal basidiomycete Tricholoma matsutake.</title>
        <authorList>
            <person name="Wan J."/>
            <person name="Aimi T."/>
            <person name="Shimomura N."/>
            <person name="Yamaguchi T."/>
        </authorList>
    </citation>
    <scope>NUCLEOTIDE SEQUENCE</scope>
    <source>
        <strain evidence="8">NBRC 30773</strain>
    </source>
</reference>
<dbReference type="Gene3D" id="1.10.10.60">
    <property type="entry name" value="Homeodomain-like"/>
    <property type="match status" value="1"/>
</dbReference>
<dbReference type="GO" id="GO:0006355">
    <property type="term" value="P:regulation of DNA-templated transcription"/>
    <property type="evidence" value="ECO:0007669"/>
    <property type="project" value="InterPro"/>
</dbReference>
<comment type="similarity">
    <text evidence="1">Belongs to the TALE/M-ATYP homeobox family.</text>
</comment>
<feature type="compositionally biased region" description="Basic and acidic residues" evidence="5">
    <location>
        <begin position="243"/>
        <end position="263"/>
    </location>
</feature>
<name>V5YU87_TRIMT</name>
<evidence type="ECO:0000313" key="8">
    <source>
        <dbReference type="EMBL" id="BAO20893.1"/>
    </source>
</evidence>
<dbReference type="CDD" id="cd00086">
    <property type="entry name" value="homeodomain"/>
    <property type="match status" value="1"/>
</dbReference>
<proteinExistence type="inferred from homology"/>
<evidence type="ECO:0000256" key="4">
    <source>
        <dbReference type="ARBA" id="ARBA00023242"/>
    </source>
</evidence>
<sequence>MIDQDVDAQFVHRLSLIEENLIDPIIDRSSITAFNYQWMTLVNDLNAALEAETLSPSTIFMVHAVADKVSGIAQTFLELDVLSETLMSSLALEVSSILDSPATAPAPQVSTLPTSVPSYIKPSYEWLLANIHDPYPSIHTRDDIASASGFARKDIDGWFIDARKRIGWNALRKARFSNKRIEIVDAATRFFVEDDPKRPLDPNIELEFAAIETRAKDLYTEKFSESELAAKLDMVVKDMTPETKAQAKEAERRRMLLQRDESNMRISRAISSYPSPDRSPNCSPVHDFSPLIADGNDTPDESNSGRKRRCSSSDPSDCNVDGPNKLEVPPPFAGLPSPASSFQENLDESLASAASPSHNVPVTLALTRKRRLSDTDVQGAHKRPRHLPVGPRLHAVSDPLPTSSLLGASSFDGWFQENFEFPNVASVDELDPSVPVEVKFCDASVFNDNALQLSSPVSAAASSSPDIPACAVPSSVSPLLSLPLETPPDIYPSEFDFTDCLALDDFTHLFQGQGVLDKHELSLPFAIPPLDLDFSLNAFYPSAIPSMPLPTQNIDTPVLPDLPTRVSAAPSEVDWSFLSPPPLQGAVGSEDKLDNFFDVFHPENFTFDLTMLDLTQPNSDVVDTTLADRAAKEKQLMEMKEAARKLEEELAASR</sequence>
<dbReference type="InterPro" id="IPR008422">
    <property type="entry name" value="KN_HD"/>
</dbReference>
<evidence type="ECO:0000256" key="2">
    <source>
        <dbReference type="ARBA" id="ARBA00023125"/>
    </source>
</evidence>
<feature type="domain" description="Mating-type protein C-terminal" evidence="7">
    <location>
        <begin position="202"/>
        <end position="651"/>
    </location>
</feature>
<dbReference type="EMBL" id="AB794989">
    <property type="protein sequence ID" value="BAO20893.1"/>
    <property type="molecule type" value="Genomic_DNA"/>
</dbReference>
<feature type="domain" description="KN homeodomain" evidence="6">
    <location>
        <begin position="126"/>
        <end position="165"/>
    </location>
</feature>
<evidence type="ECO:0000256" key="1">
    <source>
        <dbReference type="ARBA" id="ARBA00005800"/>
    </source>
</evidence>
<dbReference type="SUPFAM" id="SSF46689">
    <property type="entry name" value="Homeodomain-like"/>
    <property type="match status" value="1"/>
</dbReference>
<dbReference type="Pfam" id="PF05920">
    <property type="entry name" value="Homeobox_KN"/>
    <property type="match status" value="1"/>
</dbReference>
<keyword evidence="3 8" id="KW-0371">Homeobox</keyword>
<feature type="region of interest" description="Disordered" evidence="5">
    <location>
        <begin position="243"/>
        <end position="355"/>
    </location>
</feature>
<feature type="compositionally biased region" description="Polar residues" evidence="5">
    <location>
        <begin position="269"/>
        <end position="282"/>
    </location>
</feature>
<dbReference type="Pfam" id="PF12737">
    <property type="entry name" value="Mating_C"/>
    <property type="match status" value="1"/>
</dbReference>
<feature type="region of interest" description="Disordered" evidence="5">
    <location>
        <begin position="373"/>
        <end position="392"/>
    </location>
</feature>
<accession>V5YU87</accession>
<evidence type="ECO:0000256" key="3">
    <source>
        <dbReference type="ARBA" id="ARBA00023155"/>
    </source>
</evidence>
<dbReference type="InterPro" id="IPR024441">
    <property type="entry name" value="Homeodomain1_C"/>
</dbReference>
<evidence type="ECO:0000256" key="5">
    <source>
        <dbReference type="SAM" id="MobiDB-lite"/>
    </source>
</evidence>
<evidence type="ECO:0000259" key="7">
    <source>
        <dbReference type="Pfam" id="PF12737"/>
    </source>
</evidence>
<evidence type="ECO:0000259" key="6">
    <source>
        <dbReference type="Pfam" id="PF05920"/>
    </source>
</evidence>
<keyword evidence="4" id="KW-0539">Nucleus</keyword>